<dbReference type="InterPro" id="IPR052924">
    <property type="entry name" value="OsmC/Ohr_hydroprdx_reductase"/>
</dbReference>
<gene>
    <name evidence="1" type="ORF">DFO65_101202</name>
</gene>
<dbReference type="PANTHER" id="PTHR35368">
    <property type="entry name" value="HYDROPEROXIDE REDUCTASE"/>
    <property type="match status" value="1"/>
</dbReference>
<accession>A0A366IN21</accession>
<evidence type="ECO:0000313" key="2">
    <source>
        <dbReference type="Proteomes" id="UP000253509"/>
    </source>
</evidence>
<name>A0A366IN21_9MICO</name>
<dbReference type="InterPro" id="IPR036102">
    <property type="entry name" value="OsmC/Ohrsf"/>
</dbReference>
<organism evidence="1 2">
    <name type="scientific">Brevibacterium celere</name>
    <dbReference type="NCBI Taxonomy" id="225845"/>
    <lineage>
        <taxon>Bacteria</taxon>
        <taxon>Bacillati</taxon>
        <taxon>Actinomycetota</taxon>
        <taxon>Actinomycetes</taxon>
        <taxon>Micrococcales</taxon>
        <taxon>Brevibacteriaceae</taxon>
        <taxon>Brevibacterium</taxon>
    </lineage>
</organism>
<dbReference type="Pfam" id="PF02566">
    <property type="entry name" value="OsmC"/>
    <property type="match status" value="1"/>
</dbReference>
<dbReference type="Gene3D" id="3.30.300.20">
    <property type="match status" value="1"/>
</dbReference>
<evidence type="ECO:0000313" key="1">
    <source>
        <dbReference type="EMBL" id="RBP74483.1"/>
    </source>
</evidence>
<sequence length="187" mass="19810">MTETTTIQNGVNLDDLHGTINAVRENRTLGEVTFAVNGTWKGGFRVDARTGALTQAGQSDAERDGKFTMSSDEPTALLGTDTAASPAEYILQALAGCYTVTLAANAASKGIELKSYELHLEADFDLASFLGVAPEEAPGASQIRVDVTLDAPGSTRAELEELVEVVTQRSPIRDTLVRPVDVVTTLV</sequence>
<dbReference type="InterPro" id="IPR015946">
    <property type="entry name" value="KH_dom-like_a/b"/>
</dbReference>
<dbReference type="PANTHER" id="PTHR35368:SF1">
    <property type="entry name" value="HYDROPEROXIDE REDUCTASE"/>
    <property type="match status" value="1"/>
</dbReference>
<dbReference type="RefSeq" id="WP_113902546.1">
    <property type="nucleotide sequence ID" value="NZ_QNSB01000001.1"/>
</dbReference>
<keyword evidence="2" id="KW-1185">Reference proteome</keyword>
<dbReference type="EMBL" id="QNSB01000001">
    <property type="protein sequence ID" value="RBP74483.1"/>
    <property type="molecule type" value="Genomic_DNA"/>
</dbReference>
<dbReference type="SUPFAM" id="SSF82784">
    <property type="entry name" value="OsmC-like"/>
    <property type="match status" value="1"/>
</dbReference>
<proteinExistence type="predicted"/>
<dbReference type="Proteomes" id="UP000253509">
    <property type="component" value="Unassembled WGS sequence"/>
</dbReference>
<dbReference type="AlphaFoldDB" id="A0A366IN21"/>
<protein>
    <submittedName>
        <fullName evidence="1">Putative OsmC-like protein</fullName>
    </submittedName>
</protein>
<comment type="caution">
    <text evidence="1">The sequence shown here is derived from an EMBL/GenBank/DDBJ whole genome shotgun (WGS) entry which is preliminary data.</text>
</comment>
<dbReference type="InterPro" id="IPR003718">
    <property type="entry name" value="OsmC/Ohr_fam"/>
</dbReference>
<reference evidence="1 2" key="1">
    <citation type="submission" date="2018-06" db="EMBL/GenBank/DDBJ databases">
        <title>Freshwater and sediment microbial communities from various areas in North America, analyzing microbe dynamics in response to fracking.</title>
        <authorList>
            <person name="Lamendella R."/>
        </authorList>
    </citation>
    <scope>NUCLEOTIDE SEQUENCE [LARGE SCALE GENOMIC DNA]</scope>
    <source>
        <strain evidence="1 2">3b_TX</strain>
    </source>
</reference>